<reference evidence="7" key="1">
    <citation type="submission" date="2019-08" db="EMBL/GenBank/DDBJ databases">
        <authorList>
            <person name="Kucharzyk K."/>
            <person name="Murdoch R.W."/>
            <person name="Higgins S."/>
            <person name="Loffler F."/>
        </authorList>
    </citation>
    <scope>NUCLEOTIDE SEQUENCE</scope>
</reference>
<evidence type="ECO:0000256" key="1">
    <source>
        <dbReference type="ARBA" id="ARBA00004141"/>
    </source>
</evidence>
<dbReference type="AlphaFoldDB" id="A0A644UZQ9"/>
<keyword evidence="5 6" id="KW-0472">Membrane</keyword>
<dbReference type="Pfam" id="PF01384">
    <property type="entry name" value="PHO4"/>
    <property type="match status" value="1"/>
</dbReference>
<comment type="caution">
    <text evidence="7">The sequence shown here is derived from an EMBL/GenBank/DDBJ whole genome shotgun (WGS) entry which is preliminary data.</text>
</comment>
<dbReference type="PANTHER" id="PTHR11101:SF80">
    <property type="entry name" value="PHOSPHATE TRANSPORTER"/>
    <property type="match status" value="1"/>
</dbReference>
<accession>A0A644UZQ9</accession>
<feature type="transmembrane region" description="Helical" evidence="6">
    <location>
        <begin position="194"/>
        <end position="216"/>
    </location>
</feature>
<evidence type="ECO:0000256" key="5">
    <source>
        <dbReference type="ARBA" id="ARBA00023136"/>
    </source>
</evidence>
<feature type="transmembrane region" description="Helical" evidence="6">
    <location>
        <begin position="74"/>
        <end position="93"/>
    </location>
</feature>
<feature type="transmembrane region" description="Helical" evidence="6">
    <location>
        <begin position="99"/>
        <end position="120"/>
    </location>
</feature>
<keyword evidence="3 6" id="KW-0812">Transmembrane</keyword>
<feature type="transmembrane region" description="Helical" evidence="6">
    <location>
        <begin position="132"/>
        <end position="158"/>
    </location>
</feature>
<proteinExistence type="predicted"/>
<organism evidence="7">
    <name type="scientific">bioreactor metagenome</name>
    <dbReference type="NCBI Taxonomy" id="1076179"/>
    <lineage>
        <taxon>unclassified sequences</taxon>
        <taxon>metagenomes</taxon>
        <taxon>ecological metagenomes</taxon>
    </lineage>
</organism>
<evidence type="ECO:0000256" key="2">
    <source>
        <dbReference type="ARBA" id="ARBA00022448"/>
    </source>
</evidence>
<keyword evidence="4 6" id="KW-1133">Transmembrane helix</keyword>
<dbReference type="PANTHER" id="PTHR11101">
    <property type="entry name" value="PHOSPHATE TRANSPORTER"/>
    <property type="match status" value="1"/>
</dbReference>
<comment type="subcellular location">
    <subcellularLocation>
        <location evidence="1">Membrane</location>
        <topology evidence="1">Multi-pass membrane protein</topology>
    </subcellularLocation>
</comment>
<dbReference type="InterPro" id="IPR001204">
    <property type="entry name" value="Phos_transporter"/>
</dbReference>
<dbReference type="GO" id="GO:0005315">
    <property type="term" value="F:phosphate transmembrane transporter activity"/>
    <property type="evidence" value="ECO:0007669"/>
    <property type="project" value="InterPro"/>
</dbReference>
<feature type="transmembrane region" description="Helical" evidence="6">
    <location>
        <begin position="314"/>
        <end position="336"/>
    </location>
</feature>
<protein>
    <recommendedName>
        <fullName evidence="8">Low-affinity inorganic phosphate transporter 1</fullName>
    </recommendedName>
</protein>
<evidence type="ECO:0008006" key="8">
    <source>
        <dbReference type="Google" id="ProtNLM"/>
    </source>
</evidence>
<dbReference type="GO" id="GO:0016020">
    <property type="term" value="C:membrane"/>
    <property type="evidence" value="ECO:0007669"/>
    <property type="project" value="UniProtKB-SubCell"/>
</dbReference>
<evidence type="ECO:0000313" key="7">
    <source>
        <dbReference type="EMBL" id="MPL84421.1"/>
    </source>
</evidence>
<evidence type="ECO:0000256" key="3">
    <source>
        <dbReference type="ARBA" id="ARBA00022692"/>
    </source>
</evidence>
<feature type="transmembrane region" description="Helical" evidence="6">
    <location>
        <begin position="43"/>
        <end position="62"/>
    </location>
</feature>
<feature type="transmembrane region" description="Helical" evidence="6">
    <location>
        <begin position="222"/>
        <end position="241"/>
    </location>
</feature>
<dbReference type="GO" id="GO:0035435">
    <property type="term" value="P:phosphate ion transmembrane transport"/>
    <property type="evidence" value="ECO:0007669"/>
    <property type="project" value="TreeGrafter"/>
</dbReference>
<sequence>MLTVVIAGIIIALLFDFLNGMNDAANSIATIVSTKVLSPGLAVLWAAFWNFAAFFIFGIHVANTIGKGIIDPNIVNPQLILSALIGAVIWVWVCTHYGLPISVSHALIGGMIGPAWFVFGSNALVTTGILKIALFIVLSPLIGSLLSFIMMTLTLWIFKSKNPFKVEGTFKVMQLFSSAVFSLGHGGNDAQKTMGIIAILLFSVSGTNSFIDTYLYENTGEFHVPFWLIITCYSVIALGTITGGWKVIRTLGDGLAKLKPVQGFCAETAGAMTLIGTALGGIPVSTTHTITGSIIGVGLTKGVSSVKWATAKNIVAAWVLTIPSTLIISGLIYLFISSVFMA</sequence>
<dbReference type="EMBL" id="VSSQ01000189">
    <property type="protein sequence ID" value="MPL84421.1"/>
    <property type="molecule type" value="Genomic_DNA"/>
</dbReference>
<evidence type="ECO:0000256" key="4">
    <source>
        <dbReference type="ARBA" id="ARBA00022989"/>
    </source>
</evidence>
<evidence type="ECO:0000256" key="6">
    <source>
        <dbReference type="SAM" id="Phobius"/>
    </source>
</evidence>
<name>A0A644UZQ9_9ZZZZ</name>
<gene>
    <name evidence="7" type="ORF">SDC9_30386</name>
</gene>
<keyword evidence="2" id="KW-0813">Transport</keyword>